<dbReference type="EMBL" id="UYRV01014639">
    <property type="protein sequence ID" value="VDK60414.1"/>
    <property type="molecule type" value="Genomic_DNA"/>
</dbReference>
<protein>
    <submittedName>
        <fullName evidence="1">Uncharacterized protein</fullName>
    </submittedName>
</protein>
<accession>A0A3P6SZS0</accession>
<evidence type="ECO:0000313" key="1">
    <source>
        <dbReference type="EMBL" id="VDK60414.1"/>
    </source>
</evidence>
<organism evidence="1 2">
    <name type="scientific">Cylicostephanus goldi</name>
    <name type="common">Nematode worm</name>
    <dbReference type="NCBI Taxonomy" id="71465"/>
    <lineage>
        <taxon>Eukaryota</taxon>
        <taxon>Metazoa</taxon>
        <taxon>Ecdysozoa</taxon>
        <taxon>Nematoda</taxon>
        <taxon>Chromadorea</taxon>
        <taxon>Rhabditida</taxon>
        <taxon>Rhabditina</taxon>
        <taxon>Rhabditomorpha</taxon>
        <taxon>Strongyloidea</taxon>
        <taxon>Strongylidae</taxon>
        <taxon>Cylicostephanus</taxon>
    </lineage>
</organism>
<proteinExistence type="predicted"/>
<gene>
    <name evidence="1" type="ORF">CGOC_LOCUS5004</name>
</gene>
<dbReference type="AlphaFoldDB" id="A0A3P6SZS0"/>
<sequence>MPMLLLTRMSNFLRSQDSEKYSRKICVVKRREVKTTKHELTTFTQKFYFAP</sequence>
<reference evidence="1 2" key="1">
    <citation type="submission" date="2018-11" db="EMBL/GenBank/DDBJ databases">
        <authorList>
            <consortium name="Pathogen Informatics"/>
        </authorList>
    </citation>
    <scope>NUCLEOTIDE SEQUENCE [LARGE SCALE GENOMIC DNA]</scope>
</reference>
<dbReference type="Proteomes" id="UP000271889">
    <property type="component" value="Unassembled WGS sequence"/>
</dbReference>
<evidence type="ECO:0000313" key="2">
    <source>
        <dbReference type="Proteomes" id="UP000271889"/>
    </source>
</evidence>
<keyword evidence="2" id="KW-1185">Reference proteome</keyword>
<name>A0A3P6SZS0_CYLGO</name>